<sequence length="117" mass="12722">MLRSSVAIVFVALAAIPTAFSQITSVLIPGEVCFEGERSGCTNGRCISGECVRSCNSGAEQICPQRCENLRFREGWCSTSRPHVCRCTNHDTMSSRPGQGGGFDKRDDVEVYEDIGI</sequence>
<comment type="caution">
    <text evidence="2">The sequence shown here is derived from an EMBL/GenBank/DDBJ whole genome shotgun (WGS) entry which is preliminary data.</text>
</comment>
<name>A0A4U6XDI7_9PEZI</name>
<keyword evidence="1" id="KW-0732">Signal</keyword>
<protein>
    <submittedName>
        <fullName evidence="2">Uncharacterized protein</fullName>
    </submittedName>
</protein>
<reference evidence="2 3" key="1">
    <citation type="journal article" date="2019" name="PLoS ONE">
        <title>Comparative genome analysis indicates high evolutionary potential of pathogenicity genes in Colletotrichum tanaceti.</title>
        <authorList>
            <person name="Lelwala R.V."/>
            <person name="Korhonen P.K."/>
            <person name="Young N.D."/>
            <person name="Scott J.B."/>
            <person name="Ades P.A."/>
            <person name="Gasser R.B."/>
            <person name="Taylor P.W.J."/>
        </authorList>
    </citation>
    <scope>NUCLEOTIDE SEQUENCE [LARGE SCALE GENOMIC DNA]</scope>
    <source>
        <strain evidence="2">BRIP57314</strain>
    </source>
</reference>
<evidence type="ECO:0000313" key="3">
    <source>
        <dbReference type="Proteomes" id="UP000310108"/>
    </source>
</evidence>
<dbReference type="OrthoDB" id="4811952at2759"/>
<keyword evidence="3" id="KW-1185">Reference proteome</keyword>
<dbReference type="AlphaFoldDB" id="A0A4U6XDI7"/>
<gene>
    <name evidence="2" type="ORF">CTA1_8831</name>
</gene>
<organism evidence="2 3">
    <name type="scientific">Colletotrichum tanaceti</name>
    <dbReference type="NCBI Taxonomy" id="1306861"/>
    <lineage>
        <taxon>Eukaryota</taxon>
        <taxon>Fungi</taxon>
        <taxon>Dikarya</taxon>
        <taxon>Ascomycota</taxon>
        <taxon>Pezizomycotina</taxon>
        <taxon>Sordariomycetes</taxon>
        <taxon>Hypocreomycetidae</taxon>
        <taxon>Glomerellales</taxon>
        <taxon>Glomerellaceae</taxon>
        <taxon>Colletotrichum</taxon>
        <taxon>Colletotrichum destructivum species complex</taxon>
    </lineage>
</organism>
<dbReference type="Proteomes" id="UP000310108">
    <property type="component" value="Unassembled WGS sequence"/>
</dbReference>
<feature type="signal peptide" evidence="1">
    <location>
        <begin position="1"/>
        <end position="21"/>
    </location>
</feature>
<feature type="chain" id="PRO_5020615695" evidence="1">
    <location>
        <begin position="22"/>
        <end position="117"/>
    </location>
</feature>
<proteinExistence type="predicted"/>
<evidence type="ECO:0000256" key="1">
    <source>
        <dbReference type="SAM" id="SignalP"/>
    </source>
</evidence>
<dbReference type="EMBL" id="PJEX01000186">
    <property type="protein sequence ID" value="TKW53423.1"/>
    <property type="molecule type" value="Genomic_DNA"/>
</dbReference>
<evidence type="ECO:0000313" key="2">
    <source>
        <dbReference type="EMBL" id="TKW53423.1"/>
    </source>
</evidence>
<accession>A0A4U6XDI7</accession>